<evidence type="ECO:0000256" key="9">
    <source>
        <dbReference type="ARBA" id="ARBA00023319"/>
    </source>
</evidence>
<keyword evidence="6" id="KW-1133">Transmembrane helix</keyword>
<dbReference type="SUPFAM" id="SSF48726">
    <property type="entry name" value="Immunoglobulin"/>
    <property type="match status" value="2"/>
</dbReference>
<dbReference type="OrthoDB" id="6427562at2759"/>
<dbReference type="InterPro" id="IPR013098">
    <property type="entry name" value="Ig_I-set"/>
</dbReference>
<dbReference type="Gene3D" id="2.60.40.10">
    <property type="entry name" value="Immunoglobulins"/>
    <property type="match status" value="1"/>
</dbReference>
<evidence type="ECO:0000256" key="4">
    <source>
        <dbReference type="ARBA" id="ARBA00022737"/>
    </source>
</evidence>
<keyword evidence="4" id="KW-0677">Repeat</keyword>
<reference evidence="11 12" key="1">
    <citation type="journal article" date="2020" name="Cell">
        <title>Large-Scale Comparative Analyses of Tick Genomes Elucidate Their Genetic Diversity and Vector Capacities.</title>
        <authorList>
            <consortium name="Tick Genome and Microbiome Consortium (TIGMIC)"/>
            <person name="Jia N."/>
            <person name="Wang J."/>
            <person name="Shi W."/>
            <person name="Du L."/>
            <person name="Sun Y."/>
            <person name="Zhan W."/>
            <person name="Jiang J.F."/>
            <person name="Wang Q."/>
            <person name="Zhang B."/>
            <person name="Ji P."/>
            <person name="Bell-Sakyi L."/>
            <person name="Cui X.M."/>
            <person name="Yuan T.T."/>
            <person name="Jiang B.G."/>
            <person name="Yang W.F."/>
            <person name="Lam T.T."/>
            <person name="Chang Q.C."/>
            <person name="Ding S.J."/>
            <person name="Wang X.J."/>
            <person name="Zhu J.G."/>
            <person name="Ruan X.D."/>
            <person name="Zhao L."/>
            <person name="Wei J.T."/>
            <person name="Ye R.Z."/>
            <person name="Que T.C."/>
            <person name="Du C.H."/>
            <person name="Zhou Y.H."/>
            <person name="Cheng J.X."/>
            <person name="Dai P.F."/>
            <person name="Guo W.B."/>
            <person name="Han X.H."/>
            <person name="Huang E.J."/>
            <person name="Li L.F."/>
            <person name="Wei W."/>
            <person name="Gao Y.C."/>
            <person name="Liu J.Z."/>
            <person name="Shao H.Z."/>
            <person name="Wang X."/>
            <person name="Wang C.C."/>
            <person name="Yang T.C."/>
            <person name="Huo Q.B."/>
            <person name="Li W."/>
            <person name="Chen H.Y."/>
            <person name="Chen S.E."/>
            <person name="Zhou L.G."/>
            <person name="Ni X.B."/>
            <person name="Tian J.H."/>
            <person name="Sheng Y."/>
            <person name="Liu T."/>
            <person name="Pan Y.S."/>
            <person name="Xia L.Y."/>
            <person name="Li J."/>
            <person name="Zhao F."/>
            <person name="Cao W.C."/>
        </authorList>
    </citation>
    <scope>NUCLEOTIDE SEQUENCE [LARGE SCALE GENOMIC DNA]</scope>
    <source>
        <strain evidence="11">HaeL-2018</strain>
    </source>
</reference>
<keyword evidence="3" id="KW-0732">Signal</keyword>
<evidence type="ECO:0000256" key="1">
    <source>
        <dbReference type="ARBA" id="ARBA00004167"/>
    </source>
</evidence>
<comment type="subcellular location">
    <subcellularLocation>
        <location evidence="1">Membrane</location>
        <topology evidence="1">Single-pass membrane protein</topology>
    </subcellularLocation>
</comment>
<accession>A0A9J6FX30</accession>
<dbReference type="GO" id="GO:0016020">
    <property type="term" value="C:membrane"/>
    <property type="evidence" value="ECO:0007669"/>
    <property type="project" value="UniProtKB-SubCell"/>
</dbReference>
<keyword evidence="5" id="KW-0130">Cell adhesion</keyword>
<keyword evidence="8" id="KW-1015">Disulfide bond</keyword>
<dbReference type="VEuPathDB" id="VectorBase:HLOH_046869"/>
<keyword evidence="2" id="KW-0812">Transmembrane</keyword>
<evidence type="ECO:0000259" key="10">
    <source>
        <dbReference type="PROSITE" id="PS50835"/>
    </source>
</evidence>
<evidence type="ECO:0000256" key="8">
    <source>
        <dbReference type="ARBA" id="ARBA00023157"/>
    </source>
</evidence>
<evidence type="ECO:0000313" key="11">
    <source>
        <dbReference type="EMBL" id="KAH9367307.1"/>
    </source>
</evidence>
<sequence length="140" mass="15509">MFKTSLPRWWRPSKPVTVKRGDSVSLLCRARGSPAPEISWAIDGDFLYPSHRLKISAERGASEVESLLNISEARHEDSGEYSCVARNDIATEAHAGRLNVQGPPFVRPLRNVTVVSGTQLTLRCPYGGHPIESLVWQKGE</sequence>
<evidence type="ECO:0000256" key="7">
    <source>
        <dbReference type="ARBA" id="ARBA00023136"/>
    </source>
</evidence>
<dbReference type="InterPro" id="IPR003599">
    <property type="entry name" value="Ig_sub"/>
</dbReference>
<keyword evidence="7" id="KW-0472">Membrane</keyword>
<dbReference type="FunFam" id="2.60.40.10:FF:000017">
    <property type="entry name" value="Down syndrome cell adhesion molecule b"/>
    <property type="match status" value="1"/>
</dbReference>
<dbReference type="InterPro" id="IPR036179">
    <property type="entry name" value="Ig-like_dom_sf"/>
</dbReference>
<dbReference type="SMART" id="SM00409">
    <property type="entry name" value="IG"/>
    <property type="match status" value="1"/>
</dbReference>
<keyword evidence="12" id="KW-1185">Reference proteome</keyword>
<dbReference type="InterPro" id="IPR051170">
    <property type="entry name" value="Neural/epithelial_adhesion"/>
</dbReference>
<evidence type="ECO:0000256" key="5">
    <source>
        <dbReference type="ARBA" id="ARBA00022889"/>
    </source>
</evidence>
<dbReference type="InterPro" id="IPR003598">
    <property type="entry name" value="Ig_sub2"/>
</dbReference>
<dbReference type="Proteomes" id="UP000821853">
    <property type="component" value="Chromosome 2"/>
</dbReference>
<evidence type="ECO:0000256" key="3">
    <source>
        <dbReference type="ARBA" id="ARBA00022729"/>
    </source>
</evidence>
<dbReference type="PANTHER" id="PTHR12231:SF253">
    <property type="entry name" value="DPR-INTERACTING PROTEIN ETA, ISOFORM B-RELATED"/>
    <property type="match status" value="1"/>
</dbReference>
<gene>
    <name evidence="11" type="ORF">HPB48_021759</name>
</gene>
<organism evidence="11 12">
    <name type="scientific">Haemaphysalis longicornis</name>
    <name type="common">Bush tick</name>
    <dbReference type="NCBI Taxonomy" id="44386"/>
    <lineage>
        <taxon>Eukaryota</taxon>
        <taxon>Metazoa</taxon>
        <taxon>Ecdysozoa</taxon>
        <taxon>Arthropoda</taxon>
        <taxon>Chelicerata</taxon>
        <taxon>Arachnida</taxon>
        <taxon>Acari</taxon>
        <taxon>Parasitiformes</taxon>
        <taxon>Ixodida</taxon>
        <taxon>Ixodoidea</taxon>
        <taxon>Ixodidae</taxon>
        <taxon>Haemaphysalinae</taxon>
        <taxon>Haemaphysalis</taxon>
    </lineage>
</organism>
<evidence type="ECO:0000313" key="12">
    <source>
        <dbReference type="Proteomes" id="UP000821853"/>
    </source>
</evidence>
<dbReference type="AlphaFoldDB" id="A0A9J6FX30"/>
<dbReference type="InterPro" id="IPR007110">
    <property type="entry name" value="Ig-like_dom"/>
</dbReference>
<comment type="caution">
    <text evidence="11">The sequence shown here is derived from an EMBL/GenBank/DDBJ whole genome shotgun (WGS) entry which is preliminary data.</text>
</comment>
<evidence type="ECO:0000256" key="2">
    <source>
        <dbReference type="ARBA" id="ARBA00022692"/>
    </source>
</evidence>
<dbReference type="GO" id="GO:0043005">
    <property type="term" value="C:neuron projection"/>
    <property type="evidence" value="ECO:0007669"/>
    <property type="project" value="TreeGrafter"/>
</dbReference>
<dbReference type="OMA" id="NGIHIAM"/>
<keyword evidence="9" id="KW-0393">Immunoglobulin domain</keyword>
<dbReference type="GO" id="GO:0007155">
    <property type="term" value="P:cell adhesion"/>
    <property type="evidence" value="ECO:0007669"/>
    <property type="project" value="UniProtKB-KW"/>
</dbReference>
<evidence type="ECO:0000256" key="6">
    <source>
        <dbReference type="ARBA" id="ARBA00022989"/>
    </source>
</evidence>
<dbReference type="PROSITE" id="PS50835">
    <property type="entry name" value="IG_LIKE"/>
    <property type="match status" value="2"/>
</dbReference>
<feature type="domain" description="Ig-like" evidence="10">
    <location>
        <begin position="7"/>
        <end position="99"/>
    </location>
</feature>
<protein>
    <recommendedName>
        <fullName evidence="10">Ig-like domain-containing protein</fullName>
    </recommendedName>
</protein>
<name>A0A9J6FX30_HAELO</name>
<dbReference type="Pfam" id="PF07679">
    <property type="entry name" value="I-set"/>
    <property type="match status" value="1"/>
</dbReference>
<feature type="domain" description="Ig-like" evidence="10">
    <location>
        <begin position="103"/>
        <end position="140"/>
    </location>
</feature>
<dbReference type="SMART" id="SM00408">
    <property type="entry name" value="IGc2"/>
    <property type="match status" value="1"/>
</dbReference>
<dbReference type="InterPro" id="IPR013783">
    <property type="entry name" value="Ig-like_fold"/>
</dbReference>
<dbReference type="EMBL" id="JABSTR010000004">
    <property type="protein sequence ID" value="KAH9367307.1"/>
    <property type="molecule type" value="Genomic_DNA"/>
</dbReference>
<dbReference type="PANTHER" id="PTHR12231">
    <property type="entry name" value="CTX-RELATED TYPE I TRANSMEMBRANE PROTEIN"/>
    <property type="match status" value="1"/>
</dbReference>
<proteinExistence type="predicted"/>